<dbReference type="PANTHER" id="PTHR38937">
    <property type="entry name" value="MEMBRANE PROTEIN OF ER BODY-LIKE PROTEIN"/>
    <property type="match status" value="1"/>
</dbReference>
<dbReference type="Gramene" id="ESQ54473">
    <property type="protein sequence ID" value="ESQ54473"/>
    <property type="gene ID" value="EUTSA_v10024733mg"/>
</dbReference>
<keyword evidence="4" id="KW-1185">Reference proteome</keyword>
<feature type="compositionally biased region" description="Low complexity" evidence="1">
    <location>
        <begin position="1"/>
        <end position="13"/>
    </location>
</feature>
<reference evidence="3 4" key="1">
    <citation type="journal article" date="2013" name="Front. Plant Sci.">
        <title>The Reference Genome of the Halophytic Plant Eutrema salsugineum.</title>
        <authorList>
            <person name="Yang R."/>
            <person name="Jarvis D.E."/>
            <person name="Chen H."/>
            <person name="Beilstein M.A."/>
            <person name="Grimwood J."/>
            <person name="Jenkins J."/>
            <person name="Shu S."/>
            <person name="Prochnik S."/>
            <person name="Xin M."/>
            <person name="Ma C."/>
            <person name="Schmutz J."/>
            <person name="Wing R.A."/>
            <person name="Mitchell-Olds T."/>
            <person name="Schumaker K.S."/>
            <person name="Wang X."/>
        </authorList>
    </citation>
    <scope>NUCLEOTIDE SEQUENCE [LARGE SCALE GENOMIC DNA]</scope>
</reference>
<feature type="compositionally biased region" description="Polar residues" evidence="1">
    <location>
        <begin position="51"/>
        <end position="76"/>
    </location>
</feature>
<dbReference type="Proteomes" id="UP000030689">
    <property type="component" value="Unassembled WGS sequence"/>
</dbReference>
<feature type="region of interest" description="Disordered" evidence="1">
    <location>
        <begin position="446"/>
        <end position="468"/>
    </location>
</feature>
<keyword evidence="2" id="KW-1133">Transmembrane helix</keyword>
<feature type="transmembrane region" description="Helical" evidence="2">
    <location>
        <begin position="218"/>
        <end position="241"/>
    </location>
</feature>
<evidence type="ECO:0000256" key="2">
    <source>
        <dbReference type="SAM" id="Phobius"/>
    </source>
</evidence>
<evidence type="ECO:0000313" key="3">
    <source>
        <dbReference type="EMBL" id="ESQ54473.1"/>
    </source>
</evidence>
<dbReference type="InterPro" id="IPR052843">
    <property type="entry name" value="ER_body_metal_sequester"/>
</dbReference>
<dbReference type="AlphaFoldDB" id="V4MNI2"/>
<keyword evidence="2" id="KW-0472">Membrane</keyword>
<feature type="region of interest" description="Disordered" evidence="1">
    <location>
        <begin position="293"/>
        <end position="391"/>
    </location>
</feature>
<evidence type="ECO:0000256" key="1">
    <source>
        <dbReference type="SAM" id="MobiDB-lite"/>
    </source>
</evidence>
<protein>
    <submittedName>
        <fullName evidence="3">Uncharacterized protein</fullName>
    </submittedName>
</protein>
<evidence type="ECO:0000313" key="4">
    <source>
        <dbReference type="Proteomes" id="UP000030689"/>
    </source>
</evidence>
<gene>
    <name evidence="3" type="ORF">EUTSA_v10024733mg</name>
</gene>
<feature type="region of interest" description="Disordered" evidence="1">
    <location>
        <begin position="131"/>
        <end position="156"/>
    </location>
</feature>
<dbReference type="PANTHER" id="PTHR38937:SF2">
    <property type="entry name" value="MEMBRANE PROTEIN OF ER BODY-LIKE PROTEIN ISOFORM X1"/>
    <property type="match status" value="1"/>
</dbReference>
<sequence>MESTTNPTPTPSSAGDGGNGDSVSTDEFTKLPLDSPHGASDKEDGVDFGQEQGSESNEAIDTGTGSRSVDKNQYSETEVVRAKDPQTESDSLDDDVEIVFKNQHKYYIYCPCCGEDITKTVKLVKKSDLQPTKNHDTENEALDTENGSRSKDKKTKVPSWFPDYLQQLFLSVYGHNKDKGKKGVDTKPPGSSIDLVTDGEEPSIDVMIEKDRPSFPKWYLDVFAWFFLLCIIIALSVLSNSPQQSPLFNPPHVELPSISSLWLPSASVLLILPTSMVLLLVITAMRSRYSPIYNKEKGDKGVDSKSTDTNSEKQSQETQYDDDQAAAPDQDSDKKTDPSPQEQPSMQVGKKETHENAESVTPAETQEEPGLLPKTQEEIPNSVEPRKGSSSKVEILKSIVYGGLTESITSLCTVTSAAASGASTLFASVFSERFGLGSCQFVKRCSSDCSQPPRTRKRETQNTNQQHR</sequence>
<organism evidence="3 4">
    <name type="scientific">Eutrema salsugineum</name>
    <name type="common">Saltwater cress</name>
    <name type="synonym">Sisymbrium salsugineum</name>
    <dbReference type="NCBI Taxonomy" id="72664"/>
    <lineage>
        <taxon>Eukaryota</taxon>
        <taxon>Viridiplantae</taxon>
        <taxon>Streptophyta</taxon>
        <taxon>Embryophyta</taxon>
        <taxon>Tracheophyta</taxon>
        <taxon>Spermatophyta</taxon>
        <taxon>Magnoliopsida</taxon>
        <taxon>eudicotyledons</taxon>
        <taxon>Gunneridae</taxon>
        <taxon>Pentapetalae</taxon>
        <taxon>rosids</taxon>
        <taxon>malvids</taxon>
        <taxon>Brassicales</taxon>
        <taxon>Brassicaceae</taxon>
        <taxon>Eutremeae</taxon>
        <taxon>Eutrema</taxon>
    </lineage>
</organism>
<proteinExistence type="predicted"/>
<feature type="compositionally biased region" description="Basic and acidic residues" evidence="1">
    <location>
        <begin position="294"/>
        <end position="315"/>
    </location>
</feature>
<feature type="region of interest" description="Disordered" evidence="1">
    <location>
        <begin position="1"/>
        <end position="92"/>
    </location>
</feature>
<accession>V4MNI2</accession>
<feature type="transmembrane region" description="Helical" evidence="2">
    <location>
        <begin position="261"/>
        <end position="285"/>
    </location>
</feature>
<name>V4MNI2_EUTSA</name>
<dbReference type="EMBL" id="KI517384">
    <property type="protein sequence ID" value="ESQ54473.1"/>
    <property type="molecule type" value="Genomic_DNA"/>
</dbReference>
<keyword evidence="2" id="KW-0812">Transmembrane</keyword>